<evidence type="ECO:0008006" key="4">
    <source>
        <dbReference type="Google" id="ProtNLM"/>
    </source>
</evidence>
<feature type="transmembrane region" description="Helical" evidence="1">
    <location>
        <begin position="42"/>
        <end position="60"/>
    </location>
</feature>
<keyword evidence="1" id="KW-1133">Transmembrane helix</keyword>
<evidence type="ECO:0000313" key="3">
    <source>
        <dbReference type="Proteomes" id="UP000198583"/>
    </source>
</evidence>
<evidence type="ECO:0000313" key="2">
    <source>
        <dbReference type="EMBL" id="SFR24958.1"/>
    </source>
</evidence>
<dbReference type="STRING" id="84724.SAMN04488564_108159"/>
<keyword evidence="1" id="KW-0472">Membrane</keyword>
<name>A0A1I6F4U1_9PSEU</name>
<feature type="transmembrane region" description="Helical" evidence="1">
    <location>
        <begin position="111"/>
        <end position="131"/>
    </location>
</feature>
<keyword evidence="3" id="KW-1185">Reference proteome</keyword>
<dbReference type="EMBL" id="FOYL01000008">
    <property type="protein sequence ID" value="SFR24958.1"/>
    <property type="molecule type" value="Genomic_DNA"/>
</dbReference>
<dbReference type="RefSeq" id="WP_093601016.1">
    <property type="nucleotide sequence ID" value="NZ_FOYL01000008.1"/>
</dbReference>
<keyword evidence="1" id="KW-0812">Transmembrane</keyword>
<reference evidence="3" key="1">
    <citation type="submission" date="2016-10" db="EMBL/GenBank/DDBJ databases">
        <authorList>
            <person name="Varghese N."/>
            <person name="Submissions S."/>
        </authorList>
    </citation>
    <scope>NUCLEOTIDE SEQUENCE [LARGE SCALE GENOMIC DNA]</scope>
    <source>
        <strain evidence="3">DSM 44232</strain>
    </source>
</reference>
<dbReference type="OrthoDB" id="4931286at2"/>
<sequence>MRNALRSEVLKVVSGFWMLAVLSYGLLLPFIMWSFFGGDARGSLSVAPVAAAFTGCYLVTRDYYYGSIQRVVLFNSKQHVFFAKLVAGLVGGLATGLIGVLGWALLSAFEWRVAAGCVVGCGLAGVFGAAVGWVLPNYYLATFVALVVPLTAGTALATLYPEVGKYLPSNTFAGVIGVTPGLLPVWGSAGFALVWVAVAAFAGRALFLRRELS</sequence>
<dbReference type="AlphaFoldDB" id="A0A1I6F4U1"/>
<accession>A0A1I6F4U1</accession>
<dbReference type="Proteomes" id="UP000198583">
    <property type="component" value="Unassembled WGS sequence"/>
</dbReference>
<gene>
    <name evidence="2" type="ORF">SAMN04488564_108159</name>
</gene>
<feature type="transmembrane region" description="Helical" evidence="1">
    <location>
        <begin position="12"/>
        <end position="36"/>
    </location>
</feature>
<feature type="transmembrane region" description="Helical" evidence="1">
    <location>
        <begin position="185"/>
        <end position="207"/>
    </location>
</feature>
<feature type="transmembrane region" description="Helical" evidence="1">
    <location>
        <begin position="81"/>
        <end position="105"/>
    </location>
</feature>
<organism evidence="2 3">
    <name type="scientific">Lentzea waywayandensis</name>
    <dbReference type="NCBI Taxonomy" id="84724"/>
    <lineage>
        <taxon>Bacteria</taxon>
        <taxon>Bacillati</taxon>
        <taxon>Actinomycetota</taxon>
        <taxon>Actinomycetes</taxon>
        <taxon>Pseudonocardiales</taxon>
        <taxon>Pseudonocardiaceae</taxon>
        <taxon>Lentzea</taxon>
    </lineage>
</organism>
<protein>
    <recommendedName>
        <fullName evidence="4">ABC-2 family transporter protein</fullName>
    </recommendedName>
</protein>
<proteinExistence type="predicted"/>
<evidence type="ECO:0000256" key="1">
    <source>
        <dbReference type="SAM" id="Phobius"/>
    </source>
</evidence>
<feature type="transmembrane region" description="Helical" evidence="1">
    <location>
        <begin position="138"/>
        <end position="160"/>
    </location>
</feature>